<keyword evidence="1" id="KW-0472">Membrane</keyword>
<comment type="caution">
    <text evidence="2">The sequence shown here is derived from an EMBL/GenBank/DDBJ whole genome shotgun (WGS) entry which is preliminary data.</text>
</comment>
<gene>
    <name evidence="2" type="ORF">PCOR1329_LOCUS7693</name>
</gene>
<protein>
    <submittedName>
        <fullName evidence="2">Uncharacterized protein</fullName>
    </submittedName>
</protein>
<proteinExistence type="predicted"/>
<keyword evidence="1" id="KW-1133">Transmembrane helix</keyword>
<keyword evidence="3" id="KW-1185">Reference proteome</keyword>
<name>A0ABN9Q7U3_9DINO</name>
<reference evidence="2" key="1">
    <citation type="submission" date="2023-10" db="EMBL/GenBank/DDBJ databases">
        <authorList>
            <person name="Chen Y."/>
            <person name="Shah S."/>
            <person name="Dougan E. K."/>
            <person name="Thang M."/>
            <person name="Chan C."/>
        </authorList>
    </citation>
    <scope>NUCLEOTIDE SEQUENCE [LARGE SCALE GENOMIC DNA]</scope>
</reference>
<dbReference type="EMBL" id="CAUYUJ010002096">
    <property type="protein sequence ID" value="CAK0799164.1"/>
    <property type="molecule type" value="Genomic_DNA"/>
</dbReference>
<feature type="transmembrane region" description="Helical" evidence="1">
    <location>
        <begin position="26"/>
        <end position="50"/>
    </location>
</feature>
<feature type="transmembrane region" description="Helical" evidence="1">
    <location>
        <begin position="71"/>
        <end position="93"/>
    </location>
</feature>
<dbReference type="Proteomes" id="UP001189429">
    <property type="component" value="Unassembled WGS sequence"/>
</dbReference>
<evidence type="ECO:0000313" key="3">
    <source>
        <dbReference type="Proteomes" id="UP001189429"/>
    </source>
</evidence>
<accession>A0ABN9Q7U3</accession>
<evidence type="ECO:0000313" key="2">
    <source>
        <dbReference type="EMBL" id="CAK0799164.1"/>
    </source>
</evidence>
<keyword evidence="1" id="KW-0812">Transmembrane</keyword>
<sequence length="120" mass="13509">MMFGTQEDKPLAAEQVRSWWVNGGRWIFVGLPMLVLYSCWQFLMAVTLYFESKSDYMGVGPFDHGCMKSWLTLPIVSLVAFITIYVSFLSAGWSEEAYGLIPEDSSSSGSGSIMCRCYSR</sequence>
<evidence type="ECO:0000256" key="1">
    <source>
        <dbReference type="SAM" id="Phobius"/>
    </source>
</evidence>
<organism evidence="2 3">
    <name type="scientific">Prorocentrum cordatum</name>
    <dbReference type="NCBI Taxonomy" id="2364126"/>
    <lineage>
        <taxon>Eukaryota</taxon>
        <taxon>Sar</taxon>
        <taxon>Alveolata</taxon>
        <taxon>Dinophyceae</taxon>
        <taxon>Prorocentrales</taxon>
        <taxon>Prorocentraceae</taxon>
        <taxon>Prorocentrum</taxon>
    </lineage>
</organism>